<dbReference type="InterPro" id="IPR001680">
    <property type="entry name" value="WD40_rpt"/>
</dbReference>
<feature type="repeat" description="WD" evidence="3">
    <location>
        <begin position="513"/>
        <end position="554"/>
    </location>
</feature>
<keyword evidence="6" id="KW-1185">Reference proteome</keyword>
<feature type="repeat" description="WD" evidence="3">
    <location>
        <begin position="469"/>
        <end position="492"/>
    </location>
</feature>
<dbReference type="PROSITE" id="PS00678">
    <property type="entry name" value="WD_REPEATS_1"/>
    <property type="match status" value="4"/>
</dbReference>
<dbReference type="Proteomes" id="UP000187209">
    <property type="component" value="Unassembled WGS sequence"/>
</dbReference>
<feature type="transmembrane region" description="Helical" evidence="4">
    <location>
        <begin position="919"/>
        <end position="940"/>
    </location>
</feature>
<keyword evidence="1 3" id="KW-0853">WD repeat</keyword>
<feature type="transmembrane region" description="Helical" evidence="4">
    <location>
        <begin position="1045"/>
        <end position="1064"/>
    </location>
</feature>
<feature type="repeat" description="WD" evidence="3">
    <location>
        <begin position="427"/>
        <end position="468"/>
    </location>
</feature>
<dbReference type="PANTHER" id="PTHR19879">
    <property type="entry name" value="TRANSCRIPTION INITIATION FACTOR TFIID"/>
    <property type="match status" value="1"/>
</dbReference>
<keyword evidence="4" id="KW-0812">Transmembrane</keyword>
<dbReference type="PANTHER" id="PTHR19879:SF9">
    <property type="entry name" value="TRANSCRIPTION INITIATION FACTOR TFIID SUBUNIT 5"/>
    <property type="match status" value="1"/>
</dbReference>
<dbReference type="Pfam" id="PF00400">
    <property type="entry name" value="WD40"/>
    <property type="match status" value="9"/>
</dbReference>
<dbReference type="InterPro" id="IPR020472">
    <property type="entry name" value="WD40_PAC1"/>
</dbReference>
<dbReference type="AlphaFoldDB" id="A0A1R2BHG1"/>
<keyword evidence="2" id="KW-0677">Repeat</keyword>
<protein>
    <submittedName>
        <fullName evidence="5">Uncharacterized protein</fullName>
    </submittedName>
</protein>
<evidence type="ECO:0000256" key="1">
    <source>
        <dbReference type="ARBA" id="ARBA00022574"/>
    </source>
</evidence>
<dbReference type="PROSITE" id="PS50082">
    <property type="entry name" value="WD_REPEATS_2"/>
    <property type="match status" value="6"/>
</dbReference>
<evidence type="ECO:0000313" key="5">
    <source>
        <dbReference type="EMBL" id="OMJ76223.1"/>
    </source>
</evidence>
<evidence type="ECO:0000256" key="4">
    <source>
        <dbReference type="SAM" id="Phobius"/>
    </source>
</evidence>
<feature type="transmembrane region" description="Helical" evidence="4">
    <location>
        <begin position="977"/>
        <end position="999"/>
    </location>
</feature>
<dbReference type="SMART" id="SM00320">
    <property type="entry name" value="WD40"/>
    <property type="match status" value="12"/>
</dbReference>
<feature type="repeat" description="WD" evidence="3">
    <location>
        <begin position="61"/>
        <end position="96"/>
    </location>
</feature>
<dbReference type="InterPro" id="IPR019775">
    <property type="entry name" value="WD40_repeat_CS"/>
</dbReference>
<feature type="transmembrane region" description="Helical" evidence="4">
    <location>
        <begin position="946"/>
        <end position="965"/>
    </location>
</feature>
<dbReference type="Gene3D" id="2.130.10.10">
    <property type="entry name" value="YVTN repeat-like/Quinoprotein amine dehydrogenase"/>
    <property type="match status" value="4"/>
</dbReference>
<evidence type="ECO:0000256" key="2">
    <source>
        <dbReference type="ARBA" id="ARBA00022737"/>
    </source>
</evidence>
<organism evidence="5 6">
    <name type="scientific">Stentor coeruleus</name>
    <dbReference type="NCBI Taxonomy" id="5963"/>
    <lineage>
        <taxon>Eukaryota</taxon>
        <taxon>Sar</taxon>
        <taxon>Alveolata</taxon>
        <taxon>Ciliophora</taxon>
        <taxon>Postciliodesmatophora</taxon>
        <taxon>Heterotrichea</taxon>
        <taxon>Heterotrichida</taxon>
        <taxon>Stentoridae</taxon>
        <taxon>Stentor</taxon>
    </lineage>
</organism>
<dbReference type="PRINTS" id="PR00320">
    <property type="entry name" value="GPROTEINBRPT"/>
</dbReference>
<dbReference type="OrthoDB" id="305208at2759"/>
<dbReference type="EMBL" id="MPUH01000643">
    <property type="protein sequence ID" value="OMJ76223.1"/>
    <property type="molecule type" value="Genomic_DNA"/>
</dbReference>
<feature type="transmembrane region" description="Helical" evidence="4">
    <location>
        <begin position="1094"/>
        <end position="1116"/>
    </location>
</feature>
<accession>A0A1R2BHG1</accession>
<evidence type="ECO:0000256" key="3">
    <source>
        <dbReference type="PROSITE-ProRule" id="PRU00221"/>
    </source>
</evidence>
<dbReference type="InterPro" id="IPR015943">
    <property type="entry name" value="WD40/YVTN_repeat-like_dom_sf"/>
</dbReference>
<dbReference type="InterPro" id="IPR036322">
    <property type="entry name" value="WD40_repeat_dom_sf"/>
</dbReference>
<keyword evidence="4" id="KW-1133">Transmembrane helix</keyword>
<reference evidence="5 6" key="1">
    <citation type="submission" date="2016-11" db="EMBL/GenBank/DDBJ databases">
        <title>The macronuclear genome of Stentor coeruleus: a giant cell with tiny introns.</title>
        <authorList>
            <person name="Slabodnick M."/>
            <person name="Ruby J.G."/>
            <person name="Reiff S.B."/>
            <person name="Swart E.C."/>
            <person name="Gosai S."/>
            <person name="Prabakaran S."/>
            <person name="Witkowska E."/>
            <person name="Larue G.E."/>
            <person name="Fisher S."/>
            <person name="Freeman R.M."/>
            <person name="Gunawardena J."/>
            <person name="Chu W."/>
            <person name="Stover N.A."/>
            <person name="Gregory B.D."/>
            <person name="Nowacki M."/>
            <person name="Derisi J."/>
            <person name="Roy S.W."/>
            <person name="Marshall W.F."/>
            <person name="Sood P."/>
        </authorList>
    </citation>
    <scope>NUCLEOTIDE SEQUENCE [LARGE SCALE GENOMIC DNA]</scope>
    <source>
        <strain evidence="5">WM001</strain>
    </source>
</reference>
<sequence length="1278" mass="145352">MSDQLEQKLIPKSEEIVSMQTIALKSSQVAVDHPLNELRKAFSLMKIEDKLGLLNRYVTTFKGHTKKITCVKFSPDGKYLASGSSDSSIKIWNLASKCEECNFENLEMSPDCLNFSSDSKFLASGLANKVKVWNLETKKEELSIDIIQTNSINFTPDGKYLIIGANSQIKLWNLLENKDEVSIPTYSDLNSNKLLLAGFGTSSIKYWDLEKSKEVSIPINSNNSVWGAGISANGKYLAFGNMKVNLWSIEDKKEVCVFSSHTSYVNTVKFSPNNDIFASVSSDSTIKLWNLSKKQEKCTILGHKSCVRAVDFNDDGTLLATGSDDKFIKVWNLTEANNYLSFEESTSYIQFLSYSPDGRLIACGYSDKLIKIFNSATQKVECIFTCNAEIIKSISFSFDSQYLASCCNDDKLIKVWSLDKKEEFCTLEGHSESVTGLSFSPNCYLLGSSSFDNTVKVWDLIEKKEILTFLGHSDNITCVKFSPDGVFLASGSVYPENMVKVWNVARKRDECSFVGHIENVRQVEFSPDGKFVVSASGDGTIKVWNLFTKDIEYSIEKSANYICFSPNGKFLVSSSGLVWNMAERIEECTLKISGFCSFSPDGNCILTGEGLSMKILKLNQEFDKSTLSSLDITIPEITVSKDYKLVRVKKNSEVKIYDISSKKKITQLAIFEHRFNPIENLSAKALDPLSCTIGGLQNFIDSIGTFLCIKNKAFEKIQRPNLTFTNLNFSVTHFMAMIGLEKIIEKFILKKELALLPDAFGHSPIYYSIKCQHQGITDKLISYICELSESENHNEKVYMFMQTLTVDLCELLINSSLEMGELLVLSLTEQDKYTILGNPIGQLPIIEYSPSSRSYFEGFYSQDGVQVPLSIKQSLFKLPSTIGSPSSMELISSILSCRNTDIYRTELIQLIIQEKWDDIYIWVFFYTLFLWLNIVLLFIFLINKSLYLLLSVLIVNLILLAWESVQMCASKFEYFQSIMNFIDIIRFLTTLAYGILFILSFEHPYLTWSMMAFNLIRGFTGFRAFSNTRFYIRLLVMCLIRMKDFLYIFIYTTVSLGILNSISAEEKGTLYESLWSHPFGLIVGKTDPFFENEIIQIITFILAVTTNMIIMLNMIISILGDVFDEFQLDAEIYNFSEMAEVILEIEQIMSMRNRDDKFEFLHVLAHAYESGISGWKGKMMDIRDFMREKFLNNDIKPLFEANQIAVQTLDNKIKSIDEIIRTGFKKVDEKIEKVDKIEAIETKFNDNFKGLDERITGLEEKMNKIQDGIENIMNFISK</sequence>
<name>A0A1R2BHG1_9CILI</name>
<feature type="repeat" description="WD" evidence="3">
    <location>
        <begin position="258"/>
        <end position="299"/>
    </location>
</feature>
<feature type="repeat" description="WD" evidence="3">
    <location>
        <begin position="300"/>
        <end position="341"/>
    </location>
</feature>
<gene>
    <name evidence="5" type="ORF">SteCoe_24442</name>
</gene>
<proteinExistence type="predicted"/>
<dbReference type="PROSITE" id="PS50294">
    <property type="entry name" value="WD_REPEATS_REGION"/>
    <property type="match status" value="5"/>
</dbReference>
<comment type="caution">
    <text evidence="5">The sequence shown here is derived from an EMBL/GenBank/DDBJ whole genome shotgun (WGS) entry which is preliminary data.</text>
</comment>
<dbReference type="CDD" id="cd00200">
    <property type="entry name" value="WD40"/>
    <property type="match status" value="1"/>
</dbReference>
<dbReference type="SUPFAM" id="SSF50978">
    <property type="entry name" value="WD40 repeat-like"/>
    <property type="match status" value="2"/>
</dbReference>
<keyword evidence="4" id="KW-0472">Membrane</keyword>
<evidence type="ECO:0000313" key="6">
    <source>
        <dbReference type="Proteomes" id="UP000187209"/>
    </source>
</evidence>